<dbReference type="EMBL" id="BAOS01000028">
    <property type="protein sequence ID" value="GAX61918.1"/>
    <property type="molecule type" value="Genomic_DNA"/>
</dbReference>
<reference evidence="2" key="1">
    <citation type="journal article" date="2017" name="Environ. Microbiol. Rep.">
        <title>Genetic Diversity of Marine Anaerobic Ammonium-Oxidizing Bacteria as Revealed by Genomic and Proteomic Analyses of 'Candidatus Scalindua japonica'.</title>
        <authorList>
            <person name="Oshiki M."/>
            <person name="Mizuto K."/>
            <person name="Kimura Z."/>
            <person name="Kindaichi T."/>
            <person name="Satoh H."/>
            <person name="Okabe S."/>
        </authorList>
    </citation>
    <scope>NUCLEOTIDE SEQUENCE [LARGE SCALE GENOMIC DNA]</scope>
    <source>
        <strain evidence="2">husup-a2</strain>
    </source>
</reference>
<proteinExistence type="predicted"/>
<evidence type="ECO:0000313" key="2">
    <source>
        <dbReference type="Proteomes" id="UP000218542"/>
    </source>
</evidence>
<protein>
    <submittedName>
        <fullName evidence="1">Uncharacterized protein</fullName>
    </submittedName>
</protein>
<sequence length="203" mass="22537">MKYVKIIGLIIGCLLTAHVSKIYAKDSRSVIKVGVYVRGEENLNGVIEDYVSKELKSLGNIVVTFVQLDCAIDIVVKTLNNGNRSTKNGCAISVTIIDRFDTLPITRAIEELDMLVPKIRAQPLVIKQLEALSKKLVGIVISTANIKSFQNSFLYTGSAGQLRELCSGIIKDFNNEYLKKRKKAMQRKYTLSLATDSTEEASY</sequence>
<organism evidence="1 2">
    <name type="scientific">Candidatus Scalindua japonica</name>
    <dbReference type="NCBI Taxonomy" id="1284222"/>
    <lineage>
        <taxon>Bacteria</taxon>
        <taxon>Pseudomonadati</taxon>
        <taxon>Planctomycetota</taxon>
        <taxon>Candidatus Brocadiia</taxon>
        <taxon>Candidatus Brocadiales</taxon>
        <taxon>Candidatus Scalinduaceae</taxon>
        <taxon>Candidatus Scalindua</taxon>
    </lineage>
</organism>
<gene>
    <name evidence="1" type="ORF">SCALIN_C28_0120</name>
</gene>
<dbReference type="Proteomes" id="UP000218542">
    <property type="component" value="Unassembled WGS sequence"/>
</dbReference>
<evidence type="ECO:0000313" key="1">
    <source>
        <dbReference type="EMBL" id="GAX61918.1"/>
    </source>
</evidence>
<dbReference type="RefSeq" id="WP_096895292.1">
    <property type="nucleotide sequence ID" value="NZ_BAOS01000028.1"/>
</dbReference>
<accession>A0A286U195</accession>
<keyword evidence="2" id="KW-1185">Reference proteome</keyword>
<dbReference type="AlphaFoldDB" id="A0A286U195"/>
<name>A0A286U195_9BACT</name>
<comment type="caution">
    <text evidence="1">The sequence shown here is derived from an EMBL/GenBank/DDBJ whole genome shotgun (WGS) entry which is preliminary data.</text>
</comment>